<dbReference type="RefSeq" id="WP_302716145.1">
    <property type="nucleotide sequence ID" value="NZ_JAULSJ010000015.1"/>
</dbReference>
<organism evidence="2 3">
    <name type="scientific">Chryseobacterium urinae</name>
    <dbReference type="NCBI Taxonomy" id="3058400"/>
    <lineage>
        <taxon>Bacteria</taxon>
        <taxon>Pseudomonadati</taxon>
        <taxon>Bacteroidota</taxon>
        <taxon>Flavobacteriia</taxon>
        <taxon>Flavobacteriales</taxon>
        <taxon>Weeksellaceae</taxon>
        <taxon>Chryseobacterium group</taxon>
        <taxon>Chryseobacterium</taxon>
    </lineage>
</organism>
<evidence type="ECO:0000256" key="1">
    <source>
        <dbReference type="SAM" id="SignalP"/>
    </source>
</evidence>
<evidence type="ECO:0000313" key="2">
    <source>
        <dbReference type="EMBL" id="MDO3425456.1"/>
    </source>
</evidence>
<accession>A0ABT8U316</accession>
<dbReference type="EMBL" id="JAULSJ010000015">
    <property type="protein sequence ID" value="MDO3425456.1"/>
    <property type="molecule type" value="Genomic_DNA"/>
</dbReference>
<keyword evidence="1" id="KW-0732">Signal</keyword>
<reference evidence="2" key="1">
    <citation type="submission" date="2023-07" db="EMBL/GenBank/DDBJ databases">
        <title>AMR profile of multidrug- resistance Chryseobacterium gambrini related strain.</title>
        <authorList>
            <person name="Kirdat K."/>
            <person name="Bhatt A."/>
            <person name="Kuyare S."/>
            <person name="Yadav A."/>
        </authorList>
    </citation>
    <scope>NUCLEOTIDE SEQUENCE</scope>
    <source>
        <strain evidence="2">APV-1</strain>
    </source>
</reference>
<keyword evidence="3" id="KW-1185">Reference proteome</keyword>
<sequence length="144" mass="17343">MKKKTKIFILITLFFAYQKAFSQNTNCPKEISFFAYNLPIDGIDWYVPIKYNITKEFIDLKIRKDNKDELYIRFKIIETLKCDFKNMYDCDMKYKVLTYDEETDSYQEKKSEIEFKFSEGKGKIYIRHPNFPEIISDATSIDKK</sequence>
<comment type="caution">
    <text evidence="2">The sequence shown here is derived from an EMBL/GenBank/DDBJ whole genome shotgun (WGS) entry which is preliminary data.</text>
</comment>
<name>A0ABT8U316_9FLAO</name>
<protein>
    <submittedName>
        <fullName evidence="2">Uncharacterized protein</fullName>
    </submittedName>
</protein>
<dbReference type="Proteomes" id="UP001168128">
    <property type="component" value="Unassembled WGS sequence"/>
</dbReference>
<proteinExistence type="predicted"/>
<evidence type="ECO:0000313" key="3">
    <source>
        <dbReference type="Proteomes" id="UP001168128"/>
    </source>
</evidence>
<feature type="signal peptide" evidence="1">
    <location>
        <begin position="1"/>
        <end position="22"/>
    </location>
</feature>
<feature type="chain" id="PRO_5045329979" evidence="1">
    <location>
        <begin position="23"/>
        <end position="144"/>
    </location>
</feature>
<gene>
    <name evidence="2" type="ORF">QWT87_11185</name>
</gene>